<dbReference type="AlphaFoldDB" id="A0A6J8E2J6"/>
<dbReference type="Pfam" id="PF00059">
    <property type="entry name" value="Lectin_C"/>
    <property type="match status" value="1"/>
</dbReference>
<dbReference type="InterPro" id="IPR016186">
    <property type="entry name" value="C-type_lectin-like/link_sf"/>
</dbReference>
<dbReference type="InterPro" id="IPR016187">
    <property type="entry name" value="CTDL_fold"/>
</dbReference>
<gene>
    <name evidence="3" type="ORF">MCOR_47384</name>
</gene>
<reference evidence="3 4" key="1">
    <citation type="submission" date="2020-06" db="EMBL/GenBank/DDBJ databases">
        <authorList>
            <person name="Li R."/>
            <person name="Bekaert M."/>
        </authorList>
    </citation>
    <scope>NUCLEOTIDE SEQUENCE [LARGE SCALE GENOMIC DNA]</scope>
    <source>
        <strain evidence="4">wild</strain>
    </source>
</reference>
<proteinExistence type="predicted"/>
<dbReference type="InterPro" id="IPR018378">
    <property type="entry name" value="C-type_lectin_CS"/>
</dbReference>
<accession>A0A6J8E2J6</accession>
<evidence type="ECO:0000256" key="1">
    <source>
        <dbReference type="ARBA" id="ARBA00023157"/>
    </source>
</evidence>
<dbReference type="InterPro" id="IPR050111">
    <property type="entry name" value="C-type_lectin/snaclec_domain"/>
</dbReference>
<sequence>MNVQFSLLTTSLFMSVRIEGNKINGTKFAIDNDKRIVFSAYTTDQRVTTKGMCAMMCISEEKCCTASYNYATSTCRLDTSEHCCVDIEVVDGWEVFKRESPCTGCVSYGCISYNGSSYYKIIEDYKPWDDAKTSCVLLGGKLLEAETPEENYFIKTELRTRATGVKGYWIGGYNFQMDGNFKWISNHDQQMTYSDFGKTPDGPTTQRCLLYWRDYGYAWGDGFCTALLHYVCEFIKR</sequence>
<evidence type="ECO:0000313" key="4">
    <source>
        <dbReference type="Proteomes" id="UP000507470"/>
    </source>
</evidence>
<protein>
    <recommendedName>
        <fullName evidence="2">C-type lectin domain-containing protein</fullName>
    </recommendedName>
</protein>
<dbReference type="EMBL" id="CACVKT020008351">
    <property type="protein sequence ID" value="CAC5414617.1"/>
    <property type="molecule type" value="Genomic_DNA"/>
</dbReference>
<dbReference type="PANTHER" id="PTHR22803">
    <property type="entry name" value="MANNOSE, PHOSPHOLIPASE, LECTIN RECEPTOR RELATED"/>
    <property type="match status" value="1"/>
</dbReference>
<name>A0A6J8E2J6_MYTCO</name>
<evidence type="ECO:0000259" key="2">
    <source>
        <dbReference type="PROSITE" id="PS50041"/>
    </source>
</evidence>
<evidence type="ECO:0000313" key="3">
    <source>
        <dbReference type="EMBL" id="CAC5414617.1"/>
    </source>
</evidence>
<keyword evidence="1" id="KW-1015">Disulfide bond</keyword>
<dbReference type="Proteomes" id="UP000507470">
    <property type="component" value="Unassembled WGS sequence"/>
</dbReference>
<organism evidence="3 4">
    <name type="scientific">Mytilus coruscus</name>
    <name type="common">Sea mussel</name>
    <dbReference type="NCBI Taxonomy" id="42192"/>
    <lineage>
        <taxon>Eukaryota</taxon>
        <taxon>Metazoa</taxon>
        <taxon>Spiralia</taxon>
        <taxon>Lophotrochozoa</taxon>
        <taxon>Mollusca</taxon>
        <taxon>Bivalvia</taxon>
        <taxon>Autobranchia</taxon>
        <taxon>Pteriomorphia</taxon>
        <taxon>Mytilida</taxon>
        <taxon>Mytiloidea</taxon>
        <taxon>Mytilidae</taxon>
        <taxon>Mytilinae</taxon>
        <taxon>Mytilus</taxon>
    </lineage>
</organism>
<dbReference type="PROSITE" id="PS00615">
    <property type="entry name" value="C_TYPE_LECTIN_1"/>
    <property type="match status" value="1"/>
</dbReference>
<dbReference type="InterPro" id="IPR001304">
    <property type="entry name" value="C-type_lectin-like"/>
</dbReference>
<dbReference type="Gene3D" id="3.10.100.10">
    <property type="entry name" value="Mannose-Binding Protein A, subunit A"/>
    <property type="match status" value="1"/>
</dbReference>
<feature type="domain" description="C-type lectin" evidence="2">
    <location>
        <begin position="113"/>
        <end position="233"/>
    </location>
</feature>
<dbReference type="SMART" id="SM00034">
    <property type="entry name" value="CLECT"/>
    <property type="match status" value="1"/>
</dbReference>
<dbReference type="SUPFAM" id="SSF56436">
    <property type="entry name" value="C-type lectin-like"/>
    <property type="match status" value="1"/>
</dbReference>
<dbReference type="CDD" id="cd00037">
    <property type="entry name" value="CLECT"/>
    <property type="match status" value="1"/>
</dbReference>
<dbReference type="OrthoDB" id="6159835at2759"/>
<keyword evidence="4" id="KW-1185">Reference proteome</keyword>
<dbReference type="PROSITE" id="PS50041">
    <property type="entry name" value="C_TYPE_LECTIN_2"/>
    <property type="match status" value="1"/>
</dbReference>